<dbReference type="PATRIC" id="fig|1300348.6.peg.1537"/>
<accession>A0A0N0CFJ2</accession>
<keyword evidence="5" id="KW-1185">Reference proteome</keyword>
<feature type="transmembrane region" description="Helical" evidence="1">
    <location>
        <begin position="197"/>
        <end position="223"/>
    </location>
</feature>
<dbReference type="STRING" id="1300348.I602_1538"/>
<keyword evidence="1" id="KW-0472">Membrane</keyword>
<feature type="transmembrane region" description="Helical" evidence="1">
    <location>
        <begin position="154"/>
        <end position="176"/>
    </location>
</feature>
<evidence type="ECO:0000313" key="3">
    <source>
        <dbReference type="EMBL" id="SED98455.1"/>
    </source>
</evidence>
<feature type="transmembrane region" description="Helical" evidence="1">
    <location>
        <begin position="57"/>
        <end position="75"/>
    </location>
</feature>
<dbReference type="Pfam" id="PF26314">
    <property type="entry name" value="MptA_B_family"/>
    <property type="match status" value="1"/>
</dbReference>
<comment type="caution">
    <text evidence="2">The sequence shown here is derived from an EMBL/GenBank/DDBJ whole genome shotgun (WGS) entry which is preliminary data.</text>
</comment>
<keyword evidence="1" id="KW-0812">Transmembrane</keyword>
<proteinExistence type="predicted"/>
<feature type="transmembrane region" description="Helical" evidence="1">
    <location>
        <begin position="390"/>
        <end position="413"/>
    </location>
</feature>
<dbReference type="RefSeq" id="WP_053974120.1">
    <property type="nucleotide sequence ID" value="NZ_FNUE01000001.1"/>
</dbReference>
<dbReference type="AlphaFoldDB" id="A0A0N0CFJ2"/>
<dbReference type="EMBL" id="LGBR01000001">
    <property type="protein sequence ID" value="KOY51978.1"/>
    <property type="molecule type" value="Genomic_DNA"/>
</dbReference>
<dbReference type="Proteomes" id="UP000183071">
    <property type="component" value="Unassembled WGS sequence"/>
</dbReference>
<sequence length="455" mass="53365">MSVFTKYKDIVLIFVSALLYFYIAYALDRTNFFVLSSIWFGLFACFYFLVKKPRLSFNNLVGIAFIFRLIFLFATPNLSQDFYRFIWDGRMILEGLNPYLSLPETFIQNINYPIAEARELYAGMGELNGSHYTNYPPLNQLCFLIAAFFASKSIFGSVLVLRVLIILAELGIFYFGKKLLQALHLPKHNIFWYTLNPFIIIELTGNLHFESVMLFFFIWGLYLLQKQKWIWAAILIGCSISVKLLPFFFLPLFFKVFVHKKSHLSLAKQWLQLIGFNLIILGTVVVLFLPFLSSTLLANYANSVGLWFGKFEFNASFYYLFREIGYTFRGYNEIGIITKITPILTILYLICLTFFRKNNQQVILFASMLFGLCFYYFTSTTIHPWYLATPLLLSVFTRYKFPVFWTLVIILSYQAYANTPWQENLWFVAAEYLLLFTFMIIEFKSHKRKDDIISA</sequence>
<feature type="transmembrane region" description="Helical" evidence="1">
    <location>
        <begin position="32"/>
        <end position="50"/>
    </location>
</feature>
<feature type="transmembrane region" description="Helical" evidence="1">
    <location>
        <begin position="333"/>
        <end position="355"/>
    </location>
</feature>
<reference evidence="2 4" key="1">
    <citation type="submission" date="2015-07" db="EMBL/GenBank/DDBJ databases">
        <title>Genome of Polaribacter dokdonenesis DSW-5, isolated from seawater off Dokdo in Korea.</title>
        <authorList>
            <person name="Yoon K."/>
            <person name="Song J.Y."/>
            <person name="Kim J.F."/>
        </authorList>
    </citation>
    <scope>NUCLEOTIDE SEQUENCE [LARGE SCALE GENOMIC DNA]</scope>
    <source>
        <strain evidence="2 4">DSW-5</strain>
    </source>
</reference>
<dbReference type="Proteomes" id="UP000037716">
    <property type="component" value="Unassembled WGS sequence"/>
</dbReference>
<reference evidence="3 5" key="2">
    <citation type="submission" date="2016-10" db="EMBL/GenBank/DDBJ databases">
        <authorList>
            <person name="Varghese N."/>
            <person name="Submissions S."/>
        </authorList>
    </citation>
    <scope>NUCLEOTIDE SEQUENCE [LARGE SCALE GENOMIC DNA]</scope>
    <source>
        <strain evidence="3 5">DSW-5</strain>
    </source>
</reference>
<feature type="transmembrane region" description="Helical" evidence="1">
    <location>
        <begin position="304"/>
        <end position="321"/>
    </location>
</feature>
<organism evidence="2 4">
    <name type="scientific">Polaribacter dokdonensis DSW-5</name>
    <dbReference type="NCBI Taxonomy" id="1300348"/>
    <lineage>
        <taxon>Bacteria</taxon>
        <taxon>Pseudomonadati</taxon>
        <taxon>Bacteroidota</taxon>
        <taxon>Flavobacteriia</taxon>
        <taxon>Flavobacteriales</taxon>
        <taxon>Flavobacteriaceae</taxon>
    </lineage>
</organism>
<name>A0A0N0CFJ2_9FLAO</name>
<dbReference type="EMBL" id="FNUE01000001">
    <property type="protein sequence ID" value="SED98455.1"/>
    <property type="molecule type" value="Genomic_DNA"/>
</dbReference>
<protein>
    <recommendedName>
        <fullName evidence="6">Mannosyltransferase</fullName>
    </recommendedName>
</protein>
<feature type="transmembrane region" description="Helical" evidence="1">
    <location>
        <begin position="229"/>
        <end position="258"/>
    </location>
</feature>
<feature type="transmembrane region" description="Helical" evidence="1">
    <location>
        <begin position="425"/>
        <end position="443"/>
    </location>
</feature>
<evidence type="ECO:0008006" key="6">
    <source>
        <dbReference type="Google" id="ProtNLM"/>
    </source>
</evidence>
<evidence type="ECO:0000313" key="4">
    <source>
        <dbReference type="Proteomes" id="UP000037716"/>
    </source>
</evidence>
<feature type="transmembrane region" description="Helical" evidence="1">
    <location>
        <begin position="7"/>
        <end position="26"/>
    </location>
</feature>
<evidence type="ECO:0000313" key="5">
    <source>
        <dbReference type="Proteomes" id="UP000183071"/>
    </source>
</evidence>
<evidence type="ECO:0000256" key="1">
    <source>
        <dbReference type="SAM" id="Phobius"/>
    </source>
</evidence>
<evidence type="ECO:0000313" key="2">
    <source>
        <dbReference type="EMBL" id="KOY51978.1"/>
    </source>
</evidence>
<keyword evidence="1" id="KW-1133">Transmembrane helix</keyword>
<feature type="transmembrane region" description="Helical" evidence="1">
    <location>
        <begin position="361"/>
        <end position="378"/>
    </location>
</feature>
<feature type="transmembrane region" description="Helical" evidence="1">
    <location>
        <begin position="270"/>
        <end position="292"/>
    </location>
</feature>
<dbReference type="OrthoDB" id="1491846at2"/>
<gene>
    <name evidence="2" type="ORF">I602_1538</name>
    <name evidence="3" type="ORF">SAMN05444353_0227</name>
</gene>